<comment type="catalytic activity">
    <reaction evidence="10">
        <text>H2O(in) = H2O(out)</text>
        <dbReference type="Rhea" id="RHEA:29667"/>
        <dbReference type="ChEBI" id="CHEBI:15377"/>
    </reaction>
</comment>
<keyword evidence="7 10" id="KW-0677">Repeat</keyword>
<keyword evidence="6 10" id="KW-0812">Transmembrane</keyword>
<dbReference type="PANTHER" id="PTHR19139:SF199">
    <property type="entry name" value="MIP17260P"/>
    <property type="match status" value="1"/>
</dbReference>
<dbReference type="InterPro" id="IPR022357">
    <property type="entry name" value="MIP_CS"/>
</dbReference>
<comment type="subunit">
    <text evidence="10">Homotetramer.</text>
</comment>
<dbReference type="CDD" id="cd00333">
    <property type="entry name" value="MIP"/>
    <property type="match status" value="1"/>
</dbReference>
<evidence type="ECO:0000256" key="3">
    <source>
        <dbReference type="ARBA" id="ARBA00022448"/>
    </source>
</evidence>
<dbReference type="Gene3D" id="1.20.1080.10">
    <property type="entry name" value="Glycerol uptake facilitator protein"/>
    <property type="match status" value="1"/>
</dbReference>
<dbReference type="InterPro" id="IPR023743">
    <property type="entry name" value="Aquaporin_Z"/>
</dbReference>
<keyword evidence="9 10" id="KW-0472">Membrane</keyword>
<dbReference type="PROSITE" id="PS51257">
    <property type="entry name" value="PROKAR_LIPOPROTEIN"/>
    <property type="match status" value="1"/>
</dbReference>
<evidence type="ECO:0000256" key="6">
    <source>
        <dbReference type="ARBA" id="ARBA00022692"/>
    </source>
</evidence>
<dbReference type="OrthoDB" id="9807293at2"/>
<dbReference type="InterPro" id="IPR000425">
    <property type="entry name" value="MIP"/>
</dbReference>
<evidence type="ECO:0000313" key="12">
    <source>
        <dbReference type="Proteomes" id="UP000197065"/>
    </source>
</evidence>
<feature type="transmembrane region" description="Helical" evidence="10">
    <location>
        <begin position="194"/>
        <end position="220"/>
    </location>
</feature>
<name>A0A212QSB5_9PROT</name>
<keyword evidence="8 10" id="KW-1133">Transmembrane helix</keyword>
<keyword evidence="3 10" id="KW-0813">Transport</keyword>
<dbReference type="PANTHER" id="PTHR19139">
    <property type="entry name" value="AQUAPORIN TRANSPORTER"/>
    <property type="match status" value="1"/>
</dbReference>
<dbReference type="Pfam" id="PF00230">
    <property type="entry name" value="MIP"/>
    <property type="match status" value="1"/>
</dbReference>
<gene>
    <name evidence="10" type="primary">aqpZ</name>
    <name evidence="11" type="ORF">SAMN07250955_103110</name>
</gene>
<dbReference type="GO" id="GO:0015250">
    <property type="term" value="F:water channel activity"/>
    <property type="evidence" value="ECO:0007669"/>
    <property type="project" value="UniProtKB-UniRule"/>
</dbReference>
<dbReference type="InterPro" id="IPR023271">
    <property type="entry name" value="Aquaporin-like"/>
</dbReference>
<dbReference type="InterPro" id="IPR034294">
    <property type="entry name" value="Aquaporin_transptr"/>
</dbReference>
<dbReference type="PROSITE" id="PS00221">
    <property type="entry name" value="MIP"/>
    <property type="match status" value="1"/>
</dbReference>
<evidence type="ECO:0000256" key="9">
    <source>
        <dbReference type="ARBA" id="ARBA00023136"/>
    </source>
</evidence>
<reference evidence="11 12" key="1">
    <citation type="submission" date="2017-06" db="EMBL/GenBank/DDBJ databases">
        <authorList>
            <person name="Kim H.J."/>
            <person name="Triplett B.A."/>
        </authorList>
    </citation>
    <scope>NUCLEOTIDE SEQUENCE [LARGE SCALE GENOMIC DNA]</scope>
    <source>
        <strain evidence="11 12">B29T1</strain>
    </source>
</reference>
<evidence type="ECO:0000256" key="1">
    <source>
        <dbReference type="ARBA" id="ARBA00004651"/>
    </source>
</evidence>
<dbReference type="EMBL" id="FYEH01000003">
    <property type="protein sequence ID" value="SNB62404.1"/>
    <property type="molecule type" value="Genomic_DNA"/>
</dbReference>
<evidence type="ECO:0000256" key="5">
    <source>
        <dbReference type="ARBA" id="ARBA00022519"/>
    </source>
</evidence>
<evidence type="ECO:0000256" key="7">
    <source>
        <dbReference type="ARBA" id="ARBA00022737"/>
    </source>
</evidence>
<feature type="site" description="Selectivity filter" evidence="10">
    <location>
        <position position="190"/>
    </location>
</feature>
<keyword evidence="4 10" id="KW-1003">Cell membrane</keyword>
<dbReference type="NCBIfam" id="TIGR00861">
    <property type="entry name" value="MIP"/>
    <property type="match status" value="1"/>
</dbReference>
<feature type="site" description="Selectivity filter" evidence="10">
    <location>
        <position position="45"/>
    </location>
</feature>
<comment type="subcellular location">
    <subcellularLocation>
        <location evidence="1 10">Cell membrane</location>
        <topology evidence="1 10">Multi-pass membrane protein</topology>
    </subcellularLocation>
</comment>
<feature type="transmembrane region" description="Helical" evidence="10">
    <location>
        <begin position="7"/>
        <end position="29"/>
    </location>
</feature>
<dbReference type="RefSeq" id="WP_088560579.1">
    <property type="nucleotide sequence ID" value="NZ_FYEH01000003.1"/>
</dbReference>
<evidence type="ECO:0000256" key="2">
    <source>
        <dbReference type="ARBA" id="ARBA00006175"/>
    </source>
</evidence>
<proteinExistence type="inferred from homology"/>
<feature type="short sequence motif" description="NPA 1" evidence="10">
    <location>
        <begin position="65"/>
        <end position="67"/>
    </location>
</feature>
<dbReference type="NCBIfam" id="NF003838">
    <property type="entry name" value="PRK05420.1"/>
    <property type="match status" value="1"/>
</dbReference>
<evidence type="ECO:0000313" key="11">
    <source>
        <dbReference type="EMBL" id="SNB62404.1"/>
    </source>
</evidence>
<comment type="similarity">
    <text evidence="2 10">Belongs to the MIP/aquaporin (TC 1.A.8) family.</text>
</comment>
<feature type="transmembrane region" description="Helical" evidence="10">
    <location>
        <begin position="162"/>
        <end position="182"/>
    </location>
</feature>
<feature type="site" description="Selectivity filter" evidence="10">
    <location>
        <position position="184"/>
    </location>
</feature>
<evidence type="ECO:0000256" key="10">
    <source>
        <dbReference type="HAMAP-Rule" id="MF_01146"/>
    </source>
</evidence>
<feature type="site" description="Selectivity filter" evidence="10">
    <location>
        <position position="175"/>
    </location>
</feature>
<keyword evidence="12" id="KW-1185">Reference proteome</keyword>
<feature type="site" description="Involved in tetramerization or stability of the tetramer" evidence="10">
    <location>
        <position position="22"/>
    </location>
</feature>
<dbReference type="HAMAP" id="MF_01146">
    <property type="entry name" value="Aquaporin_Z"/>
    <property type="match status" value="1"/>
</dbReference>
<accession>A0A212QSB5</accession>
<dbReference type="AlphaFoldDB" id="A0A212QSB5"/>
<keyword evidence="5" id="KW-0997">Cell inner membrane</keyword>
<evidence type="ECO:0000256" key="4">
    <source>
        <dbReference type="ARBA" id="ARBA00022475"/>
    </source>
</evidence>
<organism evidence="11 12">
    <name type="scientific">Arboricoccus pini</name>
    <dbReference type="NCBI Taxonomy" id="1963835"/>
    <lineage>
        <taxon>Bacteria</taxon>
        <taxon>Pseudomonadati</taxon>
        <taxon>Pseudomonadota</taxon>
        <taxon>Alphaproteobacteria</taxon>
        <taxon>Geminicoccales</taxon>
        <taxon>Geminicoccaceae</taxon>
        <taxon>Arboricoccus</taxon>
    </lineage>
</organism>
<dbReference type="Proteomes" id="UP000197065">
    <property type="component" value="Unassembled WGS sequence"/>
</dbReference>
<feature type="transmembrane region" description="Helical" evidence="10">
    <location>
        <begin position="83"/>
        <end position="105"/>
    </location>
</feature>
<dbReference type="FunFam" id="1.20.1080.10:FF:000007">
    <property type="entry name" value="Aquaporin Z"/>
    <property type="match status" value="1"/>
</dbReference>
<comment type="domain">
    <text evidence="10">Aquaporins contain two tandem repeats each containing three membrane-spanning domains and a pore-forming loop with the signature motif Asn-Pro-Ala (NPA).</text>
</comment>
<feature type="transmembrane region" description="Helical" evidence="10">
    <location>
        <begin position="130"/>
        <end position="150"/>
    </location>
</feature>
<sequence>MNLSTKCFAEVFGTFWLVLGGCGSAVLAAKFPGTGIGFLGVALAFGLTVLTMAYAVGHISGGHFNPAVSVGLAFGGRFKTAELIPYVVSQVVGGLLGGLVLYIIASGQAGFDPSAGFASNGYGDHSPGGYSLLACLVTEVVMTYMFIMIILGGTDERAPTGFAPLAIGLALTLIHLISIPVTNTSVNPARSTGVAFFAGGWAVGQLWLFWVAPIVGAAAAGLTYRVLFGKAATAGIVPKKDFK</sequence>
<dbReference type="SUPFAM" id="SSF81338">
    <property type="entry name" value="Aquaporin-like"/>
    <property type="match status" value="1"/>
</dbReference>
<dbReference type="GO" id="GO:0005886">
    <property type="term" value="C:plasma membrane"/>
    <property type="evidence" value="ECO:0007669"/>
    <property type="project" value="UniProtKB-SubCell"/>
</dbReference>
<evidence type="ECO:0000256" key="8">
    <source>
        <dbReference type="ARBA" id="ARBA00022989"/>
    </source>
</evidence>
<feature type="transmembrane region" description="Helical" evidence="10">
    <location>
        <begin position="35"/>
        <end position="56"/>
    </location>
</feature>
<dbReference type="PRINTS" id="PR00783">
    <property type="entry name" value="MINTRINSICP"/>
</dbReference>
<protein>
    <recommendedName>
        <fullName evidence="10">Aquaporin Z</fullName>
    </recommendedName>
</protein>
<feature type="short sequence motif" description="NPA 2" evidence="10">
    <location>
        <begin position="187"/>
        <end position="189"/>
    </location>
</feature>
<comment type="function">
    <text evidence="10">Channel that permits osmotically driven movement of water in both directions. It is involved in the osmoregulation and in the maintenance of cell turgor during volume expansion in rapidly growing cells. It mediates rapid entry or exit of water in response to abrupt changes in osmolarity.</text>
</comment>